<evidence type="ECO:0000259" key="1">
    <source>
        <dbReference type="Pfam" id="PF04149"/>
    </source>
</evidence>
<name>A0A7W7WVT8_9PSEU</name>
<accession>A0A7W7WVT8</accession>
<evidence type="ECO:0000313" key="2">
    <source>
        <dbReference type="EMBL" id="MBB4964863.1"/>
    </source>
</evidence>
<sequence>MEVANGLRAVRDSKNPDEAVWFPPAALSRFLSAVKGS</sequence>
<comment type="caution">
    <text evidence="2">The sequence shown here is derived from an EMBL/GenBank/DDBJ whole genome shotgun (WGS) entry which is preliminary data.</text>
</comment>
<evidence type="ECO:0000313" key="3">
    <source>
        <dbReference type="Proteomes" id="UP000542674"/>
    </source>
</evidence>
<protein>
    <recommendedName>
        <fullName evidence="1">DUF397 domain-containing protein</fullName>
    </recommendedName>
</protein>
<gene>
    <name evidence="2" type="ORF">F4559_002222</name>
</gene>
<proteinExistence type="predicted"/>
<dbReference type="AlphaFoldDB" id="A0A7W7WVT8"/>
<feature type="domain" description="DUF397" evidence="1">
    <location>
        <begin position="2"/>
        <end position="35"/>
    </location>
</feature>
<dbReference type="Proteomes" id="UP000542674">
    <property type="component" value="Unassembled WGS sequence"/>
</dbReference>
<keyword evidence="3" id="KW-1185">Reference proteome</keyword>
<dbReference type="Pfam" id="PF04149">
    <property type="entry name" value="DUF397"/>
    <property type="match status" value="1"/>
</dbReference>
<reference evidence="2 3" key="1">
    <citation type="submission" date="2020-08" db="EMBL/GenBank/DDBJ databases">
        <title>Sequencing the genomes of 1000 actinobacteria strains.</title>
        <authorList>
            <person name="Klenk H.-P."/>
        </authorList>
    </citation>
    <scope>NUCLEOTIDE SEQUENCE [LARGE SCALE GENOMIC DNA]</scope>
    <source>
        <strain evidence="2 3">DSM 45084</strain>
    </source>
</reference>
<organism evidence="2 3">
    <name type="scientific">Saccharothrix violaceirubra</name>
    <dbReference type="NCBI Taxonomy" id="413306"/>
    <lineage>
        <taxon>Bacteria</taxon>
        <taxon>Bacillati</taxon>
        <taxon>Actinomycetota</taxon>
        <taxon>Actinomycetes</taxon>
        <taxon>Pseudonocardiales</taxon>
        <taxon>Pseudonocardiaceae</taxon>
        <taxon>Saccharothrix</taxon>
    </lineage>
</organism>
<dbReference type="EMBL" id="JACHJS010000001">
    <property type="protein sequence ID" value="MBB4964863.1"/>
    <property type="molecule type" value="Genomic_DNA"/>
</dbReference>
<dbReference type="InterPro" id="IPR007278">
    <property type="entry name" value="DUF397"/>
</dbReference>